<dbReference type="AlphaFoldDB" id="M6F4P2"/>
<dbReference type="Proteomes" id="UP000011980">
    <property type="component" value="Unassembled WGS sequence"/>
</dbReference>
<protein>
    <submittedName>
        <fullName evidence="1">Uncharacterized protein</fullName>
    </submittedName>
</protein>
<gene>
    <name evidence="1" type="ORF">LEP1GSC008_4624</name>
</gene>
<comment type="caution">
    <text evidence="1">The sequence shown here is derived from an EMBL/GenBank/DDBJ whole genome shotgun (WGS) entry which is preliminary data.</text>
</comment>
<sequence>MAFTDLYQINRLNVYPKVSVNASSNVKAVETWKLKQNALSN</sequence>
<dbReference type="EMBL" id="ANCE01000147">
    <property type="protein sequence ID" value="EMK23370.1"/>
    <property type="molecule type" value="Genomic_DNA"/>
</dbReference>
<name>M6F4P2_9LEPT</name>
<organism evidence="1 2">
    <name type="scientific">Leptospira kirschneri serovar Bulgarica str. Nikolaevo</name>
    <dbReference type="NCBI Taxonomy" id="1240687"/>
    <lineage>
        <taxon>Bacteria</taxon>
        <taxon>Pseudomonadati</taxon>
        <taxon>Spirochaetota</taxon>
        <taxon>Spirochaetia</taxon>
        <taxon>Leptospirales</taxon>
        <taxon>Leptospiraceae</taxon>
        <taxon>Leptospira</taxon>
    </lineage>
</organism>
<proteinExistence type="predicted"/>
<evidence type="ECO:0000313" key="2">
    <source>
        <dbReference type="Proteomes" id="UP000011980"/>
    </source>
</evidence>
<accession>M6F4P2</accession>
<dbReference type="PATRIC" id="fig|1240687.3.peg.3026"/>
<reference evidence="1 2" key="1">
    <citation type="submission" date="2013-01" db="EMBL/GenBank/DDBJ databases">
        <authorList>
            <person name="Harkins D.M."/>
            <person name="Durkin A.S."/>
            <person name="Brinkac L.M."/>
            <person name="Haft D.H."/>
            <person name="Selengut J.D."/>
            <person name="Sanka R."/>
            <person name="DePew J."/>
            <person name="Purushe J."/>
            <person name="Galloway R.L."/>
            <person name="Vinetz J.M."/>
            <person name="Sutton G.G."/>
            <person name="Nierman W.C."/>
            <person name="Fouts D.E."/>
        </authorList>
    </citation>
    <scope>NUCLEOTIDE SEQUENCE [LARGE SCALE GENOMIC DNA]</scope>
    <source>
        <strain evidence="1 2">Nikolaevo</strain>
    </source>
</reference>
<evidence type="ECO:0000313" key="1">
    <source>
        <dbReference type="EMBL" id="EMK23370.1"/>
    </source>
</evidence>